<proteinExistence type="predicted"/>
<accession>A0A7R8ZQ10</accession>
<keyword evidence="2" id="KW-0472">Membrane</keyword>
<feature type="region of interest" description="Disordered" evidence="1">
    <location>
        <begin position="86"/>
        <end position="120"/>
    </location>
</feature>
<feature type="compositionally biased region" description="Polar residues" evidence="1">
    <location>
        <begin position="88"/>
        <end position="97"/>
    </location>
</feature>
<evidence type="ECO:0000256" key="1">
    <source>
        <dbReference type="SAM" id="MobiDB-lite"/>
    </source>
</evidence>
<keyword evidence="2" id="KW-0812">Transmembrane</keyword>
<dbReference type="EMBL" id="OB661104">
    <property type="protein sequence ID" value="CAD7227328.1"/>
    <property type="molecule type" value="Genomic_DNA"/>
</dbReference>
<evidence type="ECO:0000256" key="2">
    <source>
        <dbReference type="SAM" id="Phobius"/>
    </source>
</evidence>
<dbReference type="AlphaFoldDB" id="A0A7R8ZQ10"/>
<reference evidence="3" key="1">
    <citation type="submission" date="2020-11" db="EMBL/GenBank/DDBJ databases">
        <authorList>
            <person name="Tran Van P."/>
        </authorList>
    </citation>
    <scope>NUCLEOTIDE SEQUENCE</scope>
</reference>
<feature type="region of interest" description="Disordered" evidence="1">
    <location>
        <begin position="1"/>
        <end position="36"/>
    </location>
</feature>
<gene>
    <name evidence="3" type="ORF">CTOB1V02_LOCUS5236</name>
</gene>
<feature type="compositionally biased region" description="Low complexity" evidence="1">
    <location>
        <begin position="98"/>
        <end position="109"/>
    </location>
</feature>
<keyword evidence="2" id="KW-1133">Transmembrane helix</keyword>
<evidence type="ECO:0000313" key="3">
    <source>
        <dbReference type="EMBL" id="CAD7227328.1"/>
    </source>
</evidence>
<organism evidence="3">
    <name type="scientific">Cyprideis torosa</name>
    <dbReference type="NCBI Taxonomy" id="163714"/>
    <lineage>
        <taxon>Eukaryota</taxon>
        <taxon>Metazoa</taxon>
        <taxon>Ecdysozoa</taxon>
        <taxon>Arthropoda</taxon>
        <taxon>Crustacea</taxon>
        <taxon>Oligostraca</taxon>
        <taxon>Ostracoda</taxon>
        <taxon>Podocopa</taxon>
        <taxon>Podocopida</taxon>
        <taxon>Cytherocopina</taxon>
        <taxon>Cytheroidea</taxon>
        <taxon>Cytherideidae</taxon>
        <taxon>Cyprideis</taxon>
    </lineage>
</organism>
<protein>
    <submittedName>
        <fullName evidence="3">Uncharacterized protein</fullName>
    </submittedName>
</protein>
<sequence length="120" mass="12747">MAGAENGKGNYLFIQQRAKPPTRNAPSSARKANSPRVRGTFATMPAVALLASCGVIACSAAALYKVNKAMAMEARRKEYCRKMMMAQEQESTGPSASNGGPPNTAPAPNMDNRLTMAVRI</sequence>
<feature type="transmembrane region" description="Helical" evidence="2">
    <location>
        <begin position="46"/>
        <end position="66"/>
    </location>
</feature>
<name>A0A7R8ZQ10_9CRUS</name>